<dbReference type="FunFam" id="3.40.309.10:FF:000009">
    <property type="entry name" value="Aldehyde dehydrogenase A"/>
    <property type="match status" value="1"/>
</dbReference>
<dbReference type="AlphaFoldDB" id="A0AAD5UGA0"/>
<evidence type="ECO:0000256" key="1">
    <source>
        <dbReference type="ARBA" id="ARBA00009986"/>
    </source>
</evidence>
<evidence type="ECO:0000256" key="2">
    <source>
        <dbReference type="ARBA" id="ARBA00023002"/>
    </source>
</evidence>
<name>A0AAD5UGA0_9FUNG</name>
<dbReference type="Proteomes" id="UP001210925">
    <property type="component" value="Unassembled WGS sequence"/>
</dbReference>
<accession>A0AAD5UGA0</accession>
<dbReference type="CDD" id="cd07102">
    <property type="entry name" value="ALDH_EDX86601"/>
    <property type="match status" value="1"/>
</dbReference>
<dbReference type="GO" id="GO:0016620">
    <property type="term" value="F:oxidoreductase activity, acting on the aldehyde or oxo group of donors, NAD or NADP as acceptor"/>
    <property type="evidence" value="ECO:0007669"/>
    <property type="project" value="InterPro"/>
</dbReference>
<dbReference type="InterPro" id="IPR015590">
    <property type="entry name" value="Aldehyde_DH_dom"/>
</dbReference>
<dbReference type="Gene3D" id="3.40.605.10">
    <property type="entry name" value="Aldehyde Dehydrogenase, Chain A, domain 1"/>
    <property type="match status" value="1"/>
</dbReference>
<keyword evidence="7" id="KW-1185">Reference proteome</keyword>
<dbReference type="PROSITE" id="PS00687">
    <property type="entry name" value="ALDEHYDE_DEHYDR_GLU"/>
    <property type="match status" value="1"/>
</dbReference>
<dbReference type="Gene3D" id="3.40.309.10">
    <property type="entry name" value="Aldehyde Dehydrogenase, Chain A, domain 2"/>
    <property type="match status" value="1"/>
</dbReference>
<dbReference type="InterPro" id="IPR016161">
    <property type="entry name" value="Ald_DH/histidinol_DH"/>
</dbReference>
<evidence type="ECO:0000259" key="5">
    <source>
        <dbReference type="Pfam" id="PF00171"/>
    </source>
</evidence>
<gene>
    <name evidence="6" type="ORF">HK103_004607</name>
</gene>
<dbReference type="InterPro" id="IPR016162">
    <property type="entry name" value="Ald_DH_N"/>
</dbReference>
<evidence type="ECO:0000256" key="4">
    <source>
        <dbReference type="RuleBase" id="RU003345"/>
    </source>
</evidence>
<proteinExistence type="inferred from homology"/>
<protein>
    <recommendedName>
        <fullName evidence="5">Aldehyde dehydrogenase domain-containing protein</fullName>
    </recommendedName>
</protein>
<dbReference type="Pfam" id="PF00171">
    <property type="entry name" value="Aldedh"/>
    <property type="match status" value="1"/>
</dbReference>
<evidence type="ECO:0000313" key="7">
    <source>
        <dbReference type="Proteomes" id="UP001210925"/>
    </source>
</evidence>
<dbReference type="SUPFAM" id="SSF53720">
    <property type="entry name" value="ALDH-like"/>
    <property type="match status" value="1"/>
</dbReference>
<feature type="active site" evidence="3">
    <location>
        <position position="231"/>
    </location>
</feature>
<dbReference type="PANTHER" id="PTHR11699">
    <property type="entry name" value="ALDEHYDE DEHYDROGENASE-RELATED"/>
    <property type="match status" value="1"/>
</dbReference>
<organism evidence="6 7">
    <name type="scientific">Boothiomyces macroporosus</name>
    <dbReference type="NCBI Taxonomy" id="261099"/>
    <lineage>
        <taxon>Eukaryota</taxon>
        <taxon>Fungi</taxon>
        <taxon>Fungi incertae sedis</taxon>
        <taxon>Chytridiomycota</taxon>
        <taxon>Chytridiomycota incertae sedis</taxon>
        <taxon>Chytridiomycetes</taxon>
        <taxon>Rhizophydiales</taxon>
        <taxon>Terramycetaceae</taxon>
        <taxon>Boothiomyces</taxon>
    </lineage>
</organism>
<feature type="domain" description="Aldehyde dehydrogenase" evidence="5">
    <location>
        <begin position="5"/>
        <end position="456"/>
    </location>
</feature>
<comment type="caution">
    <text evidence="6">The sequence shown here is derived from an EMBL/GenBank/DDBJ whole genome shotgun (WGS) entry which is preliminary data.</text>
</comment>
<dbReference type="InterPro" id="IPR029510">
    <property type="entry name" value="Ald_DH_CS_GLU"/>
</dbReference>
<keyword evidence="2 4" id="KW-0560">Oxidoreductase</keyword>
<reference evidence="6" key="1">
    <citation type="submission" date="2020-05" db="EMBL/GenBank/DDBJ databases">
        <title>Phylogenomic resolution of chytrid fungi.</title>
        <authorList>
            <person name="Stajich J.E."/>
            <person name="Amses K."/>
            <person name="Simmons R."/>
            <person name="Seto K."/>
            <person name="Myers J."/>
            <person name="Bonds A."/>
            <person name="Quandt C.A."/>
            <person name="Barry K."/>
            <person name="Liu P."/>
            <person name="Grigoriev I."/>
            <person name="Longcore J.E."/>
            <person name="James T.Y."/>
        </authorList>
    </citation>
    <scope>NUCLEOTIDE SEQUENCE</scope>
    <source>
        <strain evidence="6">PLAUS21</strain>
    </source>
</reference>
<dbReference type="InterPro" id="IPR016163">
    <property type="entry name" value="Ald_DH_C"/>
</dbReference>
<evidence type="ECO:0000256" key="3">
    <source>
        <dbReference type="PROSITE-ProRule" id="PRU10007"/>
    </source>
</evidence>
<sequence length="461" mass="50841">MASHQIISPVDQTVYKAVPLKSVPEALEVLEISKNAQKQWKKTSVEERVKIVESFCQHFLEDREEIATELAWLIGRPRQQNFNEVNGLITRAKYMASIAKESLKDTVVEESEEFVRFIAREPLGVVFIIAAWNYPYLVSVNGVVPAILAGNSVILKQAPQTFPVAERFLKAFEKAGLPKGVFQFLHIDHPTAEAVIKHPNVAYTHFTGSVGGGAAVNKIAASSTFIGVGLELGGKDPAYVREDADPISVADNLVDGAMYNSGQSCCAVERIYVHEKIYDEFVNRAVETAKKYVLGSPFDSASNLGPVIKPEAATAIRAQIKDAVDKGAKCLIDESLFPIAKPGTAYVAPQILVNVNHTMKVMRDETFGPVVGIMKVKNDQEAIELMNDSEFGLTASVWTKDRQKGLEIGKQVETGTFYVNRCDYIDPALPWIGIKNSGRGCTMSKYGFDQLTRPKSYHLRK</sequence>
<dbReference type="EMBL" id="JADGKB010000039">
    <property type="protein sequence ID" value="KAJ3257387.1"/>
    <property type="molecule type" value="Genomic_DNA"/>
</dbReference>
<comment type="similarity">
    <text evidence="1 4">Belongs to the aldehyde dehydrogenase family.</text>
</comment>
<evidence type="ECO:0000313" key="6">
    <source>
        <dbReference type="EMBL" id="KAJ3257387.1"/>
    </source>
</evidence>